<keyword evidence="9 14" id="KW-0275">Fatty acid biosynthesis</keyword>
<dbReference type="GO" id="GO:0005829">
    <property type="term" value="C:cytosol"/>
    <property type="evidence" value="ECO:0007669"/>
    <property type="project" value="TreeGrafter"/>
</dbReference>
<feature type="active site" description="For beta-ketoacyl synthase activity" evidence="15">
    <location>
        <position position="162"/>
    </location>
</feature>
<evidence type="ECO:0000313" key="18">
    <source>
        <dbReference type="EMBL" id="RAL24079.1"/>
    </source>
</evidence>
<dbReference type="Pfam" id="PF00109">
    <property type="entry name" value="ketoacyl-synt"/>
    <property type="match status" value="1"/>
</dbReference>
<dbReference type="InterPro" id="IPR000794">
    <property type="entry name" value="Beta-ketoacyl_synthase"/>
</dbReference>
<dbReference type="PANTHER" id="PTHR11712:SF336">
    <property type="entry name" value="3-OXOACYL-[ACYL-CARRIER-PROTEIN] SYNTHASE, MITOCHONDRIAL"/>
    <property type="match status" value="1"/>
</dbReference>
<evidence type="ECO:0000256" key="1">
    <source>
        <dbReference type="ARBA" id="ARBA00005194"/>
    </source>
</evidence>
<dbReference type="AlphaFoldDB" id="A0A364K487"/>
<dbReference type="PIRSF" id="PIRSF000447">
    <property type="entry name" value="KAS_II"/>
    <property type="match status" value="1"/>
</dbReference>
<keyword evidence="10 14" id="KW-0012">Acyltransferase</keyword>
<organism evidence="18 19">
    <name type="scientific">Thermoflavimicrobium daqui</name>
    <dbReference type="NCBI Taxonomy" id="2137476"/>
    <lineage>
        <taxon>Bacteria</taxon>
        <taxon>Bacillati</taxon>
        <taxon>Bacillota</taxon>
        <taxon>Bacilli</taxon>
        <taxon>Bacillales</taxon>
        <taxon>Thermoactinomycetaceae</taxon>
        <taxon>Thermoflavimicrobium</taxon>
    </lineage>
</organism>
<dbReference type="NCBIfam" id="NF005589">
    <property type="entry name" value="PRK07314.1"/>
    <property type="match status" value="1"/>
</dbReference>
<comment type="caution">
    <text evidence="18">The sequence shown here is derived from an EMBL/GenBank/DDBJ whole genome shotgun (WGS) entry which is preliminary data.</text>
</comment>
<comment type="catalytic activity">
    <reaction evidence="13 14">
        <text>a fatty acyl-[ACP] + malonyl-[ACP] + H(+) = a 3-oxoacyl-[ACP] + holo-[ACP] + CO2</text>
        <dbReference type="Rhea" id="RHEA:22836"/>
        <dbReference type="Rhea" id="RHEA-COMP:9623"/>
        <dbReference type="Rhea" id="RHEA-COMP:9685"/>
        <dbReference type="Rhea" id="RHEA-COMP:9916"/>
        <dbReference type="Rhea" id="RHEA-COMP:14125"/>
        <dbReference type="ChEBI" id="CHEBI:15378"/>
        <dbReference type="ChEBI" id="CHEBI:16526"/>
        <dbReference type="ChEBI" id="CHEBI:64479"/>
        <dbReference type="ChEBI" id="CHEBI:78449"/>
        <dbReference type="ChEBI" id="CHEBI:78776"/>
        <dbReference type="ChEBI" id="CHEBI:138651"/>
    </reaction>
</comment>
<comment type="pathway">
    <text evidence="1 14">Lipid metabolism; fatty acid biosynthesis.</text>
</comment>
<comment type="catalytic activity">
    <reaction evidence="12 14">
        <text>(9Z)-hexadecenoyl-[ACP] + malonyl-[ACP] + H(+) = 3-oxo-(11Z)-octadecenoyl-[ACP] + holo-[ACP] + CO2</text>
        <dbReference type="Rhea" id="RHEA:55040"/>
        <dbReference type="Rhea" id="RHEA-COMP:9623"/>
        <dbReference type="Rhea" id="RHEA-COMP:9685"/>
        <dbReference type="Rhea" id="RHEA-COMP:10800"/>
        <dbReference type="Rhea" id="RHEA-COMP:14074"/>
        <dbReference type="ChEBI" id="CHEBI:15378"/>
        <dbReference type="ChEBI" id="CHEBI:16526"/>
        <dbReference type="ChEBI" id="CHEBI:64479"/>
        <dbReference type="ChEBI" id="CHEBI:78449"/>
        <dbReference type="ChEBI" id="CHEBI:83989"/>
        <dbReference type="ChEBI" id="CHEBI:138538"/>
        <dbReference type="EC" id="2.3.1.179"/>
    </reaction>
</comment>
<dbReference type="Gene3D" id="3.40.47.10">
    <property type="match status" value="1"/>
</dbReference>
<keyword evidence="8" id="KW-0443">Lipid metabolism</keyword>
<comment type="function">
    <text evidence="11 14">Involved in the type II fatty acid elongation cycle. Catalyzes the elongation of a wide range of acyl-ACP by the addition of two carbons from malonyl-ACP to an acyl acceptor. Can efficiently catalyze the conversion of palmitoleoyl-ACP (cis-hexadec-9-enoyl-ACP) to cis-vaccenoyl-ACP (cis-octadec-11-enoyl-ACP), an essential step in the thermal regulation of fatty acid composition.</text>
</comment>
<evidence type="ECO:0000313" key="19">
    <source>
        <dbReference type="Proteomes" id="UP000251213"/>
    </source>
</evidence>
<evidence type="ECO:0000259" key="17">
    <source>
        <dbReference type="PROSITE" id="PS52004"/>
    </source>
</evidence>
<dbReference type="OrthoDB" id="9808669at2"/>
<dbReference type="InterPro" id="IPR016039">
    <property type="entry name" value="Thiolase-like"/>
</dbReference>
<evidence type="ECO:0000256" key="16">
    <source>
        <dbReference type="RuleBase" id="RU003694"/>
    </source>
</evidence>
<evidence type="ECO:0000256" key="9">
    <source>
        <dbReference type="ARBA" id="ARBA00023160"/>
    </source>
</evidence>
<proteinExistence type="inferred from homology"/>
<dbReference type="CDD" id="cd00834">
    <property type="entry name" value="KAS_I_II"/>
    <property type="match status" value="1"/>
</dbReference>
<reference evidence="18 19" key="2">
    <citation type="submission" date="2018-06" db="EMBL/GenBank/DDBJ databases">
        <authorList>
            <person name="Zhirakovskaya E."/>
        </authorList>
    </citation>
    <scope>NUCLEOTIDE SEQUENCE [LARGE SCALE GENOMIC DNA]</scope>
    <source>
        <strain evidence="18 19">FBKL4.011</strain>
    </source>
</reference>
<sequence>MQRVVITGMGVITPIGNDVPTFWKNLIAGQSGISTIDTFDVSKFKTKIAGVVREFDPKAVIEHRNVRRLDRFSQFAICTAKQALDDASLNLEEENVERIGVYIGSGIGGIQTLLDSYQTLINRGPSRVSPTAVPMMIANMAAANVSMHFGLKGPSLAPVTACASSNNAIGEAYKLIQRGGADIIIAGGSEAAITDMTLAAFGNAKALSTRNDEPKRASRPFDAERDGFVASEGAGILILESLEHAHKRGAHIYAEVIGYGATSDAYHMVASDPEGLGAYRAMREAIEDAGMAIRDIDHINAHATSTPSGDRSETLAIKKIFGNDAYRIPITANKSIFGHMLGAAGAVEAVALVKTLQENMIPPTINLENPDSECDLDYVPNEARATQVKVGLSNSFGFGGHNAVLIFKKYNPSDI</sequence>
<evidence type="ECO:0000256" key="13">
    <source>
        <dbReference type="ARBA" id="ARBA00047659"/>
    </source>
</evidence>
<evidence type="ECO:0000256" key="8">
    <source>
        <dbReference type="ARBA" id="ARBA00023098"/>
    </source>
</evidence>
<dbReference type="FunFam" id="3.40.47.10:FF:000009">
    <property type="entry name" value="3-oxoacyl-[acyl-carrier-protein] synthase 2"/>
    <property type="match status" value="1"/>
</dbReference>
<dbReference type="InterPro" id="IPR017568">
    <property type="entry name" value="3-oxoacyl-ACP_synth-2"/>
</dbReference>
<dbReference type="EMBL" id="QJKK01000005">
    <property type="protein sequence ID" value="RAL24079.1"/>
    <property type="molecule type" value="Genomic_DNA"/>
</dbReference>
<name>A0A364K487_9BACL</name>
<keyword evidence="19" id="KW-1185">Reference proteome</keyword>
<dbReference type="InterPro" id="IPR018201">
    <property type="entry name" value="Ketoacyl_synth_AS"/>
</dbReference>
<dbReference type="GO" id="GO:0004315">
    <property type="term" value="F:3-oxoacyl-[acyl-carrier-protein] synthase activity"/>
    <property type="evidence" value="ECO:0007669"/>
    <property type="project" value="UniProtKB-UniRule"/>
</dbReference>
<dbReference type="Pfam" id="PF02801">
    <property type="entry name" value="Ketoacyl-synt_C"/>
    <property type="match status" value="1"/>
</dbReference>
<evidence type="ECO:0000256" key="6">
    <source>
        <dbReference type="ARBA" id="ARBA00022679"/>
    </source>
</evidence>
<evidence type="ECO:0000256" key="5">
    <source>
        <dbReference type="ARBA" id="ARBA00022516"/>
    </source>
</evidence>
<keyword evidence="6 14" id="KW-0808">Transferase</keyword>
<evidence type="ECO:0000256" key="2">
    <source>
        <dbReference type="ARBA" id="ARBA00008467"/>
    </source>
</evidence>
<dbReference type="PROSITE" id="PS52004">
    <property type="entry name" value="KS3_2"/>
    <property type="match status" value="1"/>
</dbReference>
<evidence type="ECO:0000256" key="10">
    <source>
        <dbReference type="ARBA" id="ARBA00023315"/>
    </source>
</evidence>
<dbReference type="UniPathway" id="UPA00094"/>
<dbReference type="RefSeq" id="WP_113659072.1">
    <property type="nucleotide sequence ID" value="NZ_KZ845667.1"/>
</dbReference>
<dbReference type="NCBIfam" id="NF004970">
    <property type="entry name" value="PRK06333.1"/>
    <property type="match status" value="1"/>
</dbReference>
<comment type="similarity">
    <text evidence="2 14 16">Belongs to the thiolase-like superfamily. Beta-ketoacyl-ACP synthases family.</text>
</comment>
<evidence type="ECO:0000256" key="4">
    <source>
        <dbReference type="ARBA" id="ARBA00014657"/>
    </source>
</evidence>
<evidence type="ECO:0000256" key="3">
    <source>
        <dbReference type="ARBA" id="ARBA00012356"/>
    </source>
</evidence>
<reference evidence="18 19" key="1">
    <citation type="submission" date="2018-06" db="EMBL/GenBank/DDBJ databases">
        <title>Thermoflavimicrobium daqus sp. nov., a thermophilic microbe isolated from Moutai-flavour Daqu.</title>
        <authorList>
            <person name="Wang X."/>
            <person name="Zhou H."/>
        </authorList>
    </citation>
    <scope>NUCLEOTIDE SEQUENCE [LARGE SCALE GENOMIC DNA]</scope>
    <source>
        <strain evidence="18 19">FBKL4.011</strain>
    </source>
</reference>
<gene>
    <name evidence="18" type="primary">fabF</name>
    <name evidence="18" type="ORF">DL897_10305</name>
</gene>
<keyword evidence="5 14" id="KW-0444">Lipid biosynthesis</keyword>
<keyword evidence="7" id="KW-0276">Fatty acid metabolism</keyword>
<dbReference type="PANTHER" id="PTHR11712">
    <property type="entry name" value="POLYKETIDE SYNTHASE-RELATED"/>
    <property type="match status" value="1"/>
</dbReference>
<evidence type="ECO:0000256" key="12">
    <source>
        <dbReference type="ARBA" id="ARBA00047318"/>
    </source>
</evidence>
<dbReference type="InterPro" id="IPR014030">
    <property type="entry name" value="Ketoacyl_synth_N"/>
</dbReference>
<feature type="domain" description="Ketosynthase family 3 (KS3)" evidence="17">
    <location>
        <begin position="1"/>
        <end position="409"/>
    </location>
</feature>
<dbReference type="Proteomes" id="UP000251213">
    <property type="component" value="Unassembled WGS sequence"/>
</dbReference>
<dbReference type="InterPro" id="IPR014031">
    <property type="entry name" value="Ketoacyl_synth_C"/>
</dbReference>
<dbReference type="SUPFAM" id="SSF53901">
    <property type="entry name" value="Thiolase-like"/>
    <property type="match status" value="2"/>
</dbReference>
<dbReference type="InterPro" id="IPR020841">
    <property type="entry name" value="PKS_Beta-ketoAc_synthase_dom"/>
</dbReference>
<dbReference type="NCBIfam" id="TIGR03150">
    <property type="entry name" value="fabF"/>
    <property type="match status" value="1"/>
</dbReference>
<dbReference type="SMART" id="SM00825">
    <property type="entry name" value="PKS_KS"/>
    <property type="match status" value="1"/>
</dbReference>
<evidence type="ECO:0000256" key="14">
    <source>
        <dbReference type="PIRNR" id="PIRNR000447"/>
    </source>
</evidence>
<evidence type="ECO:0000256" key="11">
    <source>
        <dbReference type="ARBA" id="ARBA00024006"/>
    </source>
</evidence>
<dbReference type="PROSITE" id="PS00606">
    <property type="entry name" value="KS3_1"/>
    <property type="match status" value="1"/>
</dbReference>
<protein>
    <recommendedName>
        <fullName evidence="4 14">3-oxoacyl-[acyl-carrier-protein] synthase 2</fullName>
        <ecNumber evidence="3 14">2.3.1.179</ecNumber>
    </recommendedName>
</protein>
<accession>A0A364K487</accession>
<dbReference type="EC" id="2.3.1.179" evidence="3 14"/>
<evidence type="ECO:0000256" key="15">
    <source>
        <dbReference type="PIRSR" id="PIRSR000447-1"/>
    </source>
</evidence>
<evidence type="ECO:0000256" key="7">
    <source>
        <dbReference type="ARBA" id="ARBA00022832"/>
    </source>
</evidence>
<dbReference type="GO" id="GO:0006633">
    <property type="term" value="P:fatty acid biosynthetic process"/>
    <property type="evidence" value="ECO:0007669"/>
    <property type="project" value="UniProtKB-UniRule"/>
</dbReference>